<reference evidence="2" key="2">
    <citation type="submission" date="2020-11" db="EMBL/GenBank/DDBJ databases">
        <authorList>
            <consortium name="DOE Joint Genome Institute"/>
            <person name="Kuo A."/>
            <person name="Miyauchi S."/>
            <person name="Kiss E."/>
            <person name="Drula E."/>
            <person name="Kohler A."/>
            <person name="Sanchez-Garcia M."/>
            <person name="Andreopoulos B."/>
            <person name="Barry K.W."/>
            <person name="Bonito G."/>
            <person name="Buee M."/>
            <person name="Carver A."/>
            <person name="Chen C."/>
            <person name="Cichocki N."/>
            <person name="Clum A."/>
            <person name="Culley D."/>
            <person name="Crous P.W."/>
            <person name="Fauchery L."/>
            <person name="Girlanda M."/>
            <person name="Hayes R."/>
            <person name="Keri Z."/>
            <person name="Labutti K."/>
            <person name="Lipzen A."/>
            <person name="Lombard V."/>
            <person name="Magnuson J."/>
            <person name="Maillard F."/>
            <person name="Morin E."/>
            <person name="Murat C."/>
            <person name="Nolan M."/>
            <person name="Ohm R."/>
            <person name="Pangilinan J."/>
            <person name="Pereira M."/>
            <person name="Perotto S."/>
            <person name="Peter M."/>
            <person name="Riley R."/>
            <person name="Sitrit Y."/>
            <person name="Stielow B."/>
            <person name="Szollosi G."/>
            <person name="Zifcakova L."/>
            <person name="Stursova M."/>
            <person name="Spatafora J.W."/>
            <person name="Tedersoo L."/>
            <person name="Vaario L.-M."/>
            <person name="Yamada A."/>
            <person name="Yan M."/>
            <person name="Wang P."/>
            <person name="Xu J."/>
            <person name="Bruns T."/>
            <person name="Baldrian P."/>
            <person name="Vilgalys R."/>
            <person name="Henrissat B."/>
            <person name="Grigoriev I.V."/>
            <person name="Hibbett D."/>
            <person name="Nagy L.G."/>
            <person name="Martin F.M."/>
        </authorList>
    </citation>
    <scope>NUCLEOTIDE SEQUENCE</scope>
    <source>
        <strain evidence="2">UH-Tt-Lm1</strain>
    </source>
</reference>
<dbReference type="AlphaFoldDB" id="A0A9P6L6E0"/>
<gene>
    <name evidence="2" type="ORF">BJ322DRAFT_1109983</name>
</gene>
<feature type="compositionally biased region" description="Basic residues" evidence="1">
    <location>
        <begin position="154"/>
        <end position="164"/>
    </location>
</feature>
<accession>A0A9P6L6E0</accession>
<organism evidence="2 3">
    <name type="scientific">Thelephora terrestris</name>
    <dbReference type="NCBI Taxonomy" id="56493"/>
    <lineage>
        <taxon>Eukaryota</taxon>
        <taxon>Fungi</taxon>
        <taxon>Dikarya</taxon>
        <taxon>Basidiomycota</taxon>
        <taxon>Agaricomycotina</taxon>
        <taxon>Agaricomycetes</taxon>
        <taxon>Thelephorales</taxon>
        <taxon>Thelephoraceae</taxon>
        <taxon>Thelephora</taxon>
    </lineage>
</organism>
<dbReference type="EMBL" id="WIUZ02000009">
    <property type="protein sequence ID" value="KAF9784124.1"/>
    <property type="molecule type" value="Genomic_DNA"/>
</dbReference>
<sequence>MDRSSPKDPYPYWGNGSGWVEFSEALQNNRESPGHSRFCPTPIFCVMHKRRAEDPKEARKRKKGTTYSIATLDPPNSSKRPVENIRVWDVSTSEQTGRVSATRRIVMHQHKGAPDQPEEQTTGKGDEGGGEAHVEEAGTLADSESSPEMEKPPQRRQRAKKASKSKGNDSGPNTQL</sequence>
<proteinExistence type="predicted"/>
<evidence type="ECO:0000313" key="2">
    <source>
        <dbReference type="EMBL" id="KAF9784124.1"/>
    </source>
</evidence>
<dbReference type="Proteomes" id="UP000736335">
    <property type="component" value="Unassembled WGS sequence"/>
</dbReference>
<name>A0A9P6L6E0_9AGAM</name>
<dbReference type="OrthoDB" id="10614810at2759"/>
<feature type="compositionally biased region" description="Polar residues" evidence="1">
    <location>
        <begin position="90"/>
        <end position="99"/>
    </location>
</feature>
<feature type="compositionally biased region" description="Polar residues" evidence="1">
    <location>
        <begin position="65"/>
        <end position="79"/>
    </location>
</feature>
<comment type="caution">
    <text evidence="2">The sequence shown here is derived from an EMBL/GenBank/DDBJ whole genome shotgun (WGS) entry which is preliminary data.</text>
</comment>
<evidence type="ECO:0000256" key="1">
    <source>
        <dbReference type="SAM" id="MobiDB-lite"/>
    </source>
</evidence>
<keyword evidence="3" id="KW-1185">Reference proteome</keyword>
<protein>
    <submittedName>
        <fullName evidence="2">Uncharacterized protein</fullName>
    </submittedName>
</protein>
<feature type="region of interest" description="Disordered" evidence="1">
    <location>
        <begin position="50"/>
        <end position="176"/>
    </location>
</feature>
<reference evidence="2" key="1">
    <citation type="journal article" date="2020" name="Nat. Commun.">
        <title>Large-scale genome sequencing of mycorrhizal fungi provides insights into the early evolution of symbiotic traits.</title>
        <authorList>
            <person name="Miyauchi S."/>
            <person name="Kiss E."/>
            <person name="Kuo A."/>
            <person name="Drula E."/>
            <person name="Kohler A."/>
            <person name="Sanchez-Garcia M."/>
            <person name="Morin E."/>
            <person name="Andreopoulos B."/>
            <person name="Barry K.W."/>
            <person name="Bonito G."/>
            <person name="Buee M."/>
            <person name="Carver A."/>
            <person name="Chen C."/>
            <person name="Cichocki N."/>
            <person name="Clum A."/>
            <person name="Culley D."/>
            <person name="Crous P.W."/>
            <person name="Fauchery L."/>
            <person name="Girlanda M."/>
            <person name="Hayes R.D."/>
            <person name="Keri Z."/>
            <person name="LaButti K."/>
            <person name="Lipzen A."/>
            <person name="Lombard V."/>
            <person name="Magnuson J."/>
            <person name="Maillard F."/>
            <person name="Murat C."/>
            <person name="Nolan M."/>
            <person name="Ohm R.A."/>
            <person name="Pangilinan J."/>
            <person name="Pereira M.F."/>
            <person name="Perotto S."/>
            <person name="Peter M."/>
            <person name="Pfister S."/>
            <person name="Riley R."/>
            <person name="Sitrit Y."/>
            <person name="Stielow J.B."/>
            <person name="Szollosi G."/>
            <person name="Zifcakova L."/>
            <person name="Stursova M."/>
            <person name="Spatafora J.W."/>
            <person name="Tedersoo L."/>
            <person name="Vaario L.M."/>
            <person name="Yamada A."/>
            <person name="Yan M."/>
            <person name="Wang P."/>
            <person name="Xu J."/>
            <person name="Bruns T."/>
            <person name="Baldrian P."/>
            <person name="Vilgalys R."/>
            <person name="Dunand C."/>
            <person name="Henrissat B."/>
            <person name="Grigoriev I.V."/>
            <person name="Hibbett D."/>
            <person name="Nagy L.G."/>
            <person name="Martin F.M."/>
        </authorList>
    </citation>
    <scope>NUCLEOTIDE SEQUENCE</scope>
    <source>
        <strain evidence="2">UH-Tt-Lm1</strain>
    </source>
</reference>
<evidence type="ECO:0000313" key="3">
    <source>
        <dbReference type="Proteomes" id="UP000736335"/>
    </source>
</evidence>
<feature type="compositionally biased region" description="Basic and acidic residues" evidence="1">
    <location>
        <begin position="124"/>
        <end position="136"/>
    </location>
</feature>